<evidence type="ECO:0000256" key="4">
    <source>
        <dbReference type="ARBA" id="ARBA00022741"/>
    </source>
</evidence>
<evidence type="ECO:0000256" key="5">
    <source>
        <dbReference type="ARBA" id="ARBA00022840"/>
    </source>
</evidence>
<evidence type="ECO:0000313" key="9">
    <source>
        <dbReference type="EMBL" id="KAK7203886.1"/>
    </source>
</evidence>
<protein>
    <recommendedName>
        <fullName evidence="7">Dihydrofolate synthetase</fullName>
        <ecNumber evidence="7">6.3.2.12</ecNumber>
    </recommendedName>
</protein>
<evidence type="ECO:0000256" key="6">
    <source>
        <dbReference type="ARBA" id="ARBA00022842"/>
    </source>
</evidence>
<dbReference type="InterPro" id="IPR036615">
    <property type="entry name" value="Mur_ligase_C_dom_sf"/>
</dbReference>
<comment type="caution">
    <text evidence="9">The sequence shown here is derived from an EMBL/GenBank/DDBJ whole genome shotgun (WGS) entry which is preliminary data.</text>
</comment>
<dbReference type="InterPro" id="IPR036565">
    <property type="entry name" value="Mur-like_cat_sf"/>
</dbReference>
<keyword evidence="7" id="KW-0554">One-carbon metabolism</keyword>
<name>A0ABR1F210_9ASCO</name>
<keyword evidence="3" id="KW-0479">Metal-binding</keyword>
<comment type="pathway">
    <text evidence="7">Cofactor biosynthesis; tetrahydrofolylpolyglutamate biosynthesis.</text>
</comment>
<keyword evidence="2 7" id="KW-0436">Ligase</keyword>
<feature type="domain" description="Mur ligase central" evidence="8">
    <location>
        <begin position="29"/>
        <end position="179"/>
    </location>
</feature>
<dbReference type="InterPro" id="IPR001645">
    <property type="entry name" value="Folylpolyglutamate_synth"/>
</dbReference>
<accession>A0ABR1F210</accession>
<dbReference type="Gene3D" id="3.40.1190.10">
    <property type="entry name" value="Mur-like, catalytic domain"/>
    <property type="match status" value="1"/>
</dbReference>
<dbReference type="PROSITE" id="PS01011">
    <property type="entry name" value="FOLYLPOLYGLU_SYNT_1"/>
    <property type="match status" value="1"/>
</dbReference>
<dbReference type="InterPro" id="IPR018109">
    <property type="entry name" value="Folylpolyglutamate_synth_CS"/>
</dbReference>
<dbReference type="EMBL" id="JBBJBU010000010">
    <property type="protein sequence ID" value="KAK7203886.1"/>
    <property type="molecule type" value="Genomic_DNA"/>
</dbReference>
<evidence type="ECO:0000256" key="7">
    <source>
        <dbReference type="PIRNR" id="PIRNR001563"/>
    </source>
</evidence>
<dbReference type="InterPro" id="IPR013221">
    <property type="entry name" value="Mur_ligase_cen"/>
</dbReference>
<dbReference type="PANTHER" id="PTHR11136">
    <property type="entry name" value="FOLYLPOLYGLUTAMATE SYNTHASE-RELATED"/>
    <property type="match status" value="1"/>
</dbReference>
<keyword evidence="4 7" id="KW-0547">Nucleotide-binding</keyword>
<evidence type="ECO:0000256" key="1">
    <source>
        <dbReference type="ARBA" id="ARBA00008276"/>
    </source>
</evidence>
<reference evidence="9 10" key="1">
    <citation type="submission" date="2024-03" db="EMBL/GenBank/DDBJ databases">
        <title>Genome-scale model development and genomic sequencing of the oleaginous clade Lipomyces.</title>
        <authorList>
            <consortium name="Lawrence Berkeley National Laboratory"/>
            <person name="Czajka J.J."/>
            <person name="Han Y."/>
            <person name="Kim J."/>
            <person name="Mondo S.J."/>
            <person name="Hofstad B.A."/>
            <person name="Robles A."/>
            <person name="Haridas S."/>
            <person name="Riley R."/>
            <person name="LaButti K."/>
            <person name="Pangilinan J."/>
            <person name="Andreopoulos W."/>
            <person name="Lipzen A."/>
            <person name="Yan J."/>
            <person name="Wang M."/>
            <person name="Ng V."/>
            <person name="Grigoriev I.V."/>
            <person name="Spatafora J.W."/>
            <person name="Magnuson J.K."/>
            <person name="Baker S.E."/>
            <person name="Pomraning K.R."/>
        </authorList>
    </citation>
    <scope>NUCLEOTIDE SEQUENCE [LARGE SCALE GENOMIC DNA]</scope>
    <source>
        <strain evidence="9 10">Phaff 52-87</strain>
    </source>
</reference>
<comment type="similarity">
    <text evidence="1 7">Belongs to the folylpolyglutamate synthase family.</text>
</comment>
<dbReference type="NCBIfam" id="TIGR01499">
    <property type="entry name" value="folC"/>
    <property type="match status" value="1"/>
</dbReference>
<evidence type="ECO:0000256" key="3">
    <source>
        <dbReference type="ARBA" id="ARBA00022723"/>
    </source>
</evidence>
<evidence type="ECO:0000259" key="8">
    <source>
        <dbReference type="Pfam" id="PF08245"/>
    </source>
</evidence>
<keyword evidence="5 7" id="KW-0067">ATP-binding</keyword>
<gene>
    <name evidence="9" type="ORF">BZA70DRAFT_250247</name>
</gene>
<dbReference type="SUPFAM" id="SSF53623">
    <property type="entry name" value="MurD-like peptide ligases, catalytic domain"/>
    <property type="match status" value="1"/>
</dbReference>
<dbReference type="Pfam" id="PF08245">
    <property type="entry name" value="Mur_ligase_M"/>
    <property type="match status" value="1"/>
</dbReference>
<dbReference type="EC" id="6.3.2.12" evidence="7"/>
<dbReference type="Gene3D" id="3.90.190.20">
    <property type="entry name" value="Mur ligase, C-terminal domain"/>
    <property type="match status" value="1"/>
</dbReference>
<dbReference type="PIRSF" id="PIRSF001563">
    <property type="entry name" value="Folylpolyglu_synth"/>
    <property type="match status" value="1"/>
</dbReference>
<keyword evidence="6" id="KW-0460">Magnesium</keyword>
<comment type="catalytic activity">
    <reaction evidence="7">
        <text>7,8-dihydropteroate + L-glutamate + ATP = 7,8-dihydrofolate + ADP + phosphate + H(+)</text>
        <dbReference type="Rhea" id="RHEA:23584"/>
        <dbReference type="ChEBI" id="CHEBI:15378"/>
        <dbReference type="ChEBI" id="CHEBI:17839"/>
        <dbReference type="ChEBI" id="CHEBI:29985"/>
        <dbReference type="ChEBI" id="CHEBI:30616"/>
        <dbReference type="ChEBI" id="CHEBI:43474"/>
        <dbReference type="ChEBI" id="CHEBI:57451"/>
        <dbReference type="ChEBI" id="CHEBI:456216"/>
        <dbReference type="EC" id="6.3.2.12"/>
    </reaction>
</comment>
<sequence length="442" mass="48704">MSINFGLSRITNILSALRDPHKNFRVFHVAGTNGKGSICAYLASILTKASYTTGRFTSPHLLYPRDSITIDGKAVSQKLFDDAYGLVKSVSSRIDQGSATNFELLTATAFEIFSRRKVDVAVIEVGMGGTHDATNVDYKRKGVGATIISHIAIDHQAYLGEKLTDIAKHKAGIMRHRVPCVLDGTNEPKVLKVLKATATDPSSLAYTTVELANGARRTQQYLYTVKFGRIRLGGGPLHGIFQIRNQALAIKALDVCARKFPRVNVKAIRQGIANVKWPGRLQILPSSLFTGDEQRQQNVILDGAHNVVAGRVAMRYLRQLKRQYPDQPVTWIVALSGDRDPDQLFKLWFKENDRVIAVPFKPVEMMPWVKPMDLDVLLESAAKLVGRERVIGMSGNILDVIANACNDNPDSALVVVIGSLYLVGDVLRGLVESGRMKLDDLM</sequence>
<dbReference type="GO" id="GO:0016874">
    <property type="term" value="F:ligase activity"/>
    <property type="evidence" value="ECO:0007669"/>
    <property type="project" value="UniProtKB-KW"/>
</dbReference>
<keyword evidence="10" id="KW-1185">Reference proteome</keyword>
<dbReference type="RefSeq" id="XP_064766919.1">
    <property type="nucleotide sequence ID" value="XM_064910695.1"/>
</dbReference>
<proteinExistence type="inferred from homology"/>
<dbReference type="SUPFAM" id="SSF53244">
    <property type="entry name" value="MurD-like peptide ligases, peptide-binding domain"/>
    <property type="match status" value="1"/>
</dbReference>
<dbReference type="GeneID" id="90036207"/>
<evidence type="ECO:0000256" key="2">
    <source>
        <dbReference type="ARBA" id="ARBA00022598"/>
    </source>
</evidence>
<organism evidence="9 10">
    <name type="scientific">Myxozyma melibiosi</name>
    <dbReference type="NCBI Taxonomy" id="54550"/>
    <lineage>
        <taxon>Eukaryota</taxon>
        <taxon>Fungi</taxon>
        <taxon>Dikarya</taxon>
        <taxon>Ascomycota</taxon>
        <taxon>Saccharomycotina</taxon>
        <taxon>Lipomycetes</taxon>
        <taxon>Lipomycetales</taxon>
        <taxon>Lipomycetaceae</taxon>
        <taxon>Myxozyma</taxon>
    </lineage>
</organism>
<dbReference type="PANTHER" id="PTHR11136:SF0">
    <property type="entry name" value="DIHYDROFOLATE SYNTHETASE-RELATED"/>
    <property type="match status" value="1"/>
</dbReference>
<evidence type="ECO:0000313" key="10">
    <source>
        <dbReference type="Proteomes" id="UP001498771"/>
    </source>
</evidence>
<dbReference type="Proteomes" id="UP001498771">
    <property type="component" value="Unassembled WGS sequence"/>
</dbReference>